<feature type="transmembrane region" description="Helical" evidence="5">
    <location>
        <begin position="94"/>
        <end position="115"/>
    </location>
</feature>
<dbReference type="KEGG" id="swo:Swol_2477"/>
<dbReference type="SUPFAM" id="SSF161098">
    <property type="entry name" value="MetI-like"/>
    <property type="match status" value="2"/>
</dbReference>
<feature type="transmembrane region" description="Helical" evidence="5">
    <location>
        <begin position="372"/>
        <end position="393"/>
    </location>
</feature>
<dbReference type="CDD" id="cd06261">
    <property type="entry name" value="TM_PBP2"/>
    <property type="match status" value="2"/>
</dbReference>
<gene>
    <name evidence="7" type="ordered locus">Swol_2477</name>
</gene>
<dbReference type="InterPro" id="IPR000515">
    <property type="entry name" value="MetI-like"/>
</dbReference>
<dbReference type="EMBL" id="CP000448">
    <property type="protein sequence ID" value="ABI69766.1"/>
    <property type="molecule type" value="Genomic_DNA"/>
</dbReference>
<feature type="transmembrane region" description="Helical" evidence="5">
    <location>
        <begin position="480"/>
        <end position="499"/>
    </location>
</feature>
<organism evidence="7 8">
    <name type="scientific">Syntrophomonas wolfei subsp. wolfei (strain DSM 2245B / Goettingen)</name>
    <dbReference type="NCBI Taxonomy" id="335541"/>
    <lineage>
        <taxon>Bacteria</taxon>
        <taxon>Bacillati</taxon>
        <taxon>Bacillota</taxon>
        <taxon>Clostridia</taxon>
        <taxon>Eubacteriales</taxon>
        <taxon>Syntrophomonadaceae</taxon>
        <taxon>Syntrophomonas</taxon>
    </lineage>
</organism>
<sequence>MQSRQSFIFKLFYILISLTIIYFVLLPIVSVFVYGLLSGSGTDLSNQILPRIWKYMKNSLQVALFVTVIATSFGLLASITLWRVNFWGRKLMQVLVLMPLISPPFVGTVAFIMLFGKRGLITHSLLGLEISPYGFHGIVTMQSIGLATLAYLLISSAIRKTDVSPEEAARNLGAPEKKVFLTITLPLMIPEITVAAMLVFLTSMADFATPIIIGGAYQTLASDLYIQITGLYNVQMASITGIFLFIPCFAAFFIQRHYSGKNLVYSQYVSPERIEYQQVKPVVKFMLIGLSSLFVIFVVFQYAFIVIGAFTEHWGYNYAFSLRHLENILSKNLASFVNSVKLAVTVGFISSLLGVLLAYIIKTKDYPLTRQLDLVVTLPAATPGILLGIGYLVTFRYPLLGIGKYVLPGFEPVILLGTGIIIYLICIYRYIYIGMKAGYALMEHVNPNLELAAINLGASERRVFFDIMFPLLKPAFNAAFLKNFTSTMTTLGAIVFLLLPKNKVAVQQIFQIMTSSEIGAAAMMALLLSLLSLVFLAAFQLLLNYEEIFKRLREGRQWVSSLRK</sequence>
<evidence type="ECO:0000256" key="2">
    <source>
        <dbReference type="ARBA" id="ARBA00022692"/>
    </source>
</evidence>
<feature type="transmembrane region" description="Helical" evidence="5">
    <location>
        <begin position="234"/>
        <end position="254"/>
    </location>
</feature>
<feature type="transmembrane region" description="Helical" evidence="5">
    <location>
        <begin position="12"/>
        <end position="37"/>
    </location>
</feature>
<dbReference type="PANTHER" id="PTHR43496">
    <property type="entry name" value="PROTEIN LPLB"/>
    <property type="match status" value="1"/>
</dbReference>
<evidence type="ECO:0000313" key="8">
    <source>
        <dbReference type="Proteomes" id="UP000001968"/>
    </source>
</evidence>
<evidence type="ECO:0000256" key="1">
    <source>
        <dbReference type="ARBA" id="ARBA00004141"/>
    </source>
</evidence>
<dbReference type="eggNOG" id="COG1178">
    <property type="taxonomic scope" value="Bacteria"/>
</dbReference>
<dbReference type="Gene3D" id="1.10.3720.10">
    <property type="entry name" value="MetI-like"/>
    <property type="match status" value="2"/>
</dbReference>
<evidence type="ECO:0000256" key="4">
    <source>
        <dbReference type="ARBA" id="ARBA00023136"/>
    </source>
</evidence>
<keyword evidence="4 5" id="KW-0472">Membrane</keyword>
<dbReference type="Pfam" id="PF00528">
    <property type="entry name" value="BPD_transp_1"/>
    <property type="match status" value="2"/>
</dbReference>
<feature type="transmembrane region" description="Helical" evidence="5">
    <location>
        <begin position="413"/>
        <end position="432"/>
    </location>
</feature>
<comment type="similarity">
    <text evidence="5">Belongs to the binding-protein-dependent transport system permease family.</text>
</comment>
<feature type="transmembrane region" description="Helical" evidence="5">
    <location>
        <begin position="135"/>
        <end position="158"/>
    </location>
</feature>
<feature type="domain" description="ABC transmembrane type-1" evidence="6">
    <location>
        <begin position="336"/>
        <end position="539"/>
    </location>
</feature>
<evidence type="ECO:0000259" key="6">
    <source>
        <dbReference type="PROSITE" id="PS50928"/>
    </source>
</evidence>
<dbReference type="PROSITE" id="PS50928">
    <property type="entry name" value="ABC_TM1"/>
    <property type="match status" value="2"/>
</dbReference>
<feature type="transmembrane region" description="Helical" evidence="5">
    <location>
        <begin position="342"/>
        <end position="360"/>
    </location>
</feature>
<dbReference type="GO" id="GO:0055085">
    <property type="term" value="P:transmembrane transport"/>
    <property type="evidence" value="ECO:0007669"/>
    <property type="project" value="InterPro"/>
</dbReference>
<evidence type="ECO:0000256" key="3">
    <source>
        <dbReference type="ARBA" id="ARBA00022989"/>
    </source>
</evidence>
<comment type="subcellular location">
    <subcellularLocation>
        <location evidence="5">Cell membrane</location>
        <topology evidence="5">Multi-pass membrane protein</topology>
    </subcellularLocation>
    <subcellularLocation>
        <location evidence="1">Membrane</location>
        <topology evidence="1">Multi-pass membrane protein</topology>
    </subcellularLocation>
</comment>
<feature type="transmembrane region" description="Helical" evidence="5">
    <location>
        <begin position="60"/>
        <end position="82"/>
    </location>
</feature>
<dbReference type="PANTHER" id="PTHR43496:SF1">
    <property type="entry name" value="POLYGALACTURONAN_RHAMNOGALACTURONAN TRANSPORT SYSTEM PERMEASE PROTEIN YTEP"/>
    <property type="match status" value="1"/>
</dbReference>
<keyword evidence="2 5" id="KW-0812">Transmembrane</keyword>
<dbReference type="AlphaFoldDB" id="Q0AU38"/>
<dbReference type="InterPro" id="IPR035906">
    <property type="entry name" value="MetI-like_sf"/>
</dbReference>
<feature type="transmembrane region" description="Helical" evidence="5">
    <location>
        <begin position="285"/>
        <end position="310"/>
    </location>
</feature>
<feature type="domain" description="ABC transmembrane type-1" evidence="6">
    <location>
        <begin position="56"/>
        <end position="255"/>
    </location>
</feature>
<dbReference type="GO" id="GO:0005886">
    <property type="term" value="C:plasma membrane"/>
    <property type="evidence" value="ECO:0007669"/>
    <property type="project" value="UniProtKB-SubCell"/>
</dbReference>
<feature type="transmembrane region" description="Helical" evidence="5">
    <location>
        <begin position="519"/>
        <end position="543"/>
    </location>
</feature>
<keyword evidence="3 5" id="KW-1133">Transmembrane helix</keyword>
<keyword evidence="8" id="KW-1185">Reference proteome</keyword>
<dbReference type="HOGENOM" id="CLU_021838_1_1_9"/>
<protein>
    <submittedName>
        <fullName evidence="7">ABC-type transporter permease protein</fullName>
    </submittedName>
</protein>
<dbReference type="OrthoDB" id="57323at2"/>
<dbReference type="STRING" id="335541.Swol_2477"/>
<keyword evidence="5" id="KW-0813">Transport</keyword>
<evidence type="ECO:0000256" key="5">
    <source>
        <dbReference type="RuleBase" id="RU363032"/>
    </source>
</evidence>
<proteinExistence type="inferred from homology"/>
<dbReference type="Proteomes" id="UP000001968">
    <property type="component" value="Chromosome"/>
</dbReference>
<feature type="transmembrane region" description="Helical" evidence="5">
    <location>
        <begin position="179"/>
        <end position="201"/>
    </location>
</feature>
<dbReference type="RefSeq" id="WP_011641848.1">
    <property type="nucleotide sequence ID" value="NC_008346.1"/>
</dbReference>
<name>Q0AU38_SYNWW</name>
<reference evidence="8" key="1">
    <citation type="journal article" date="2010" name="Environ. Microbiol.">
        <title>The genome of Syntrophomonas wolfei: new insights into syntrophic metabolism and biohydrogen production.</title>
        <authorList>
            <person name="Sieber J.R."/>
            <person name="Sims D.R."/>
            <person name="Han C."/>
            <person name="Kim E."/>
            <person name="Lykidis A."/>
            <person name="Lapidus A.L."/>
            <person name="McDonnald E."/>
            <person name="Rohlin L."/>
            <person name="Culley D.E."/>
            <person name="Gunsalus R."/>
            <person name="McInerney M.J."/>
        </authorList>
    </citation>
    <scope>NUCLEOTIDE SEQUENCE [LARGE SCALE GENOMIC DNA]</scope>
    <source>
        <strain evidence="8">DSM 2245B / Goettingen</strain>
    </source>
</reference>
<evidence type="ECO:0000313" key="7">
    <source>
        <dbReference type="EMBL" id="ABI69766.1"/>
    </source>
</evidence>
<accession>Q0AU38</accession>